<proteinExistence type="predicted"/>
<keyword evidence="1" id="KW-0732">Signal</keyword>
<evidence type="ECO:0000313" key="2">
    <source>
        <dbReference type="EMBL" id="CAD9199768.1"/>
    </source>
</evidence>
<name>A0A7S1SIB8_9CHLO</name>
<evidence type="ECO:0000256" key="1">
    <source>
        <dbReference type="SAM" id="SignalP"/>
    </source>
</evidence>
<sequence length="151" mass="15853">MPYQRRPSCALLIHVAAFLVLALSSDNIAASPIPEAGLPCGFGEGFLEFEWTENGEQASCLATDGTVVRGPFTCDGYVEVERQTSPAGLVAQCPEQETPDETPAPVLTNVALNKPTQQSTSGWGGVSSRAVDGGLSGVRHSSILGRCLCCR</sequence>
<dbReference type="Gene3D" id="2.60.120.260">
    <property type="entry name" value="Galactose-binding domain-like"/>
    <property type="match status" value="1"/>
</dbReference>
<dbReference type="EMBL" id="HBGG01004288">
    <property type="protein sequence ID" value="CAD9199768.1"/>
    <property type="molecule type" value="Transcribed_RNA"/>
</dbReference>
<organism evidence="2">
    <name type="scientific">Tetraselmis chuii</name>
    <dbReference type="NCBI Taxonomy" id="63592"/>
    <lineage>
        <taxon>Eukaryota</taxon>
        <taxon>Viridiplantae</taxon>
        <taxon>Chlorophyta</taxon>
        <taxon>core chlorophytes</taxon>
        <taxon>Chlorodendrophyceae</taxon>
        <taxon>Chlorodendrales</taxon>
        <taxon>Chlorodendraceae</taxon>
        <taxon>Tetraselmis</taxon>
    </lineage>
</organism>
<accession>A0A7S1SIB8</accession>
<feature type="signal peptide" evidence="1">
    <location>
        <begin position="1"/>
        <end position="30"/>
    </location>
</feature>
<protein>
    <submittedName>
        <fullName evidence="2">Uncharacterized protein</fullName>
    </submittedName>
</protein>
<gene>
    <name evidence="2" type="ORF">TCHU04912_LOCUS2001</name>
</gene>
<feature type="chain" id="PRO_5031225651" evidence="1">
    <location>
        <begin position="31"/>
        <end position="151"/>
    </location>
</feature>
<reference evidence="2" key="1">
    <citation type="submission" date="2021-01" db="EMBL/GenBank/DDBJ databases">
        <authorList>
            <person name="Corre E."/>
            <person name="Pelletier E."/>
            <person name="Niang G."/>
            <person name="Scheremetjew M."/>
            <person name="Finn R."/>
            <person name="Kale V."/>
            <person name="Holt S."/>
            <person name="Cochrane G."/>
            <person name="Meng A."/>
            <person name="Brown T."/>
            <person name="Cohen L."/>
        </authorList>
    </citation>
    <scope>NUCLEOTIDE SEQUENCE</scope>
    <source>
        <strain evidence="2">PLY429</strain>
    </source>
</reference>
<dbReference type="AlphaFoldDB" id="A0A7S1SIB8"/>